<protein>
    <submittedName>
        <fullName evidence="2">Uncharacterized protein</fullName>
    </submittedName>
</protein>
<sequence length="56" mass="6754">MYHGEQSQLVATHIQQVSLYQLVFNKNQSQNETQKKNKRHTHTQRTAVNKQQRKKY</sequence>
<reference evidence="3" key="2">
    <citation type="submission" date="2019-02" db="EMBL/GenBank/DDBJ databases">
        <title>Opniocepnalus argus Var Kimnra genome.</title>
        <authorList>
            <person name="Zhou C."/>
            <person name="Xiao S."/>
        </authorList>
    </citation>
    <scope>NUCLEOTIDE SEQUENCE [LARGE SCALE GENOMIC DNA]</scope>
</reference>
<accession>A0A6G1QZQ8</accession>
<evidence type="ECO:0000256" key="1">
    <source>
        <dbReference type="SAM" id="MobiDB-lite"/>
    </source>
</evidence>
<evidence type="ECO:0000313" key="3">
    <source>
        <dbReference type="Proteomes" id="UP000503349"/>
    </source>
</evidence>
<proteinExistence type="predicted"/>
<dbReference type="EMBL" id="CM015712">
    <property type="protein sequence ID" value="KAF3708015.1"/>
    <property type="molecule type" value="Genomic_DNA"/>
</dbReference>
<reference evidence="2 3" key="1">
    <citation type="submission" date="2019-02" db="EMBL/GenBank/DDBJ databases">
        <title>Opniocepnalus argus genome.</title>
        <authorList>
            <person name="Zhou C."/>
            <person name="Xiao S."/>
        </authorList>
    </citation>
    <scope>NUCLEOTIDE SEQUENCE [LARGE SCALE GENOMIC DNA]</scope>
    <source>
        <strain evidence="2">OARG1902GOOAL</strain>
        <tissue evidence="2">Muscle</tissue>
    </source>
</reference>
<evidence type="ECO:0000313" key="2">
    <source>
        <dbReference type="EMBL" id="KAF3708015.1"/>
    </source>
</evidence>
<feature type="region of interest" description="Disordered" evidence="1">
    <location>
        <begin position="28"/>
        <end position="56"/>
    </location>
</feature>
<organism evidence="2 3">
    <name type="scientific">Channa argus</name>
    <name type="common">Northern snakehead</name>
    <name type="synonym">Ophicephalus argus</name>
    <dbReference type="NCBI Taxonomy" id="215402"/>
    <lineage>
        <taxon>Eukaryota</taxon>
        <taxon>Metazoa</taxon>
        <taxon>Chordata</taxon>
        <taxon>Craniata</taxon>
        <taxon>Vertebrata</taxon>
        <taxon>Euteleostomi</taxon>
        <taxon>Actinopterygii</taxon>
        <taxon>Neopterygii</taxon>
        <taxon>Teleostei</taxon>
        <taxon>Neoteleostei</taxon>
        <taxon>Acanthomorphata</taxon>
        <taxon>Anabantaria</taxon>
        <taxon>Anabantiformes</taxon>
        <taxon>Channoidei</taxon>
        <taxon>Channidae</taxon>
        <taxon>Channa</taxon>
    </lineage>
</organism>
<dbReference type="Proteomes" id="UP000503349">
    <property type="component" value="Chromosome 1"/>
</dbReference>
<keyword evidence="3" id="KW-1185">Reference proteome</keyword>
<dbReference type="AlphaFoldDB" id="A0A6G1QZQ8"/>
<name>A0A6G1QZQ8_CHAAH</name>
<gene>
    <name evidence="2" type="ORF">EXN66_Car001188</name>
</gene>